<evidence type="ECO:0000256" key="7">
    <source>
        <dbReference type="ARBA" id="ARBA00066330"/>
    </source>
</evidence>
<dbReference type="InterPro" id="IPR016066">
    <property type="entry name" value="A-D-PHexomutase_CS"/>
</dbReference>
<evidence type="ECO:0000256" key="9">
    <source>
        <dbReference type="HAMAP-Rule" id="MF_01554"/>
    </source>
</evidence>
<dbReference type="Gene3D" id="3.30.310.50">
    <property type="entry name" value="Alpha-D-phosphohexomutase, C-terminal domain"/>
    <property type="match status" value="1"/>
</dbReference>
<dbReference type="PANTHER" id="PTHR42946:SF1">
    <property type="entry name" value="PHOSPHOGLUCOMUTASE (ALPHA-D-GLUCOSE-1,6-BISPHOSPHATE-DEPENDENT)"/>
    <property type="match status" value="1"/>
</dbReference>
<comment type="function">
    <text evidence="9 11">Catalyzes the conversion of glucosamine-6-phosphate to glucosamine-1-phosphate.</text>
</comment>
<name>A0A919PHD8_9ACTN</name>
<comment type="cofactor">
    <cofactor evidence="9">
        <name>Mg(2+)</name>
        <dbReference type="ChEBI" id="CHEBI:18420"/>
    </cofactor>
    <text evidence="9">Binds 1 Mg(2+) ion per subunit.</text>
</comment>
<dbReference type="GO" id="GO:0000287">
    <property type="term" value="F:magnesium ion binding"/>
    <property type="evidence" value="ECO:0007669"/>
    <property type="project" value="UniProtKB-UniRule"/>
</dbReference>
<dbReference type="InterPro" id="IPR005843">
    <property type="entry name" value="A-D-PHexomutase_C"/>
</dbReference>
<keyword evidence="5 9" id="KW-0413">Isomerase</keyword>
<evidence type="ECO:0000256" key="1">
    <source>
        <dbReference type="ARBA" id="ARBA00010231"/>
    </source>
</evidence>
<evidence type="ECO:0000259" key="12">
    <source>
        <dbReference type="Pfam" id="PF00408"/>
    </source>
</evidence>
<dbReference type="GO" id="GO:0009252">
    <property type="term" value="P:peptidoglycan biosynthetic process"/>
    <property type="evidence" value="ECO:0007669"/>
    <property type="project" value="TreeGrafter"/>
</dbReference>
<dbReference type="Gene3D" id="3.40.120.10">
    <property type="entry name" value="Alpha-D-Glucose-1,6-Bisphosphate, subunit A, domain 3"/>
    <property type="match status" value="3"/>
</dbReference>
<dbReference type="InterPro" id="IPR006352">
    <property type="entry name" value="GlmM_bact"/>
</dbReference>
<evidence type="ECO:0000256" key="8">
    <source>
        <dbReference type="ARBA" id="ARBA00068193"/>
    </source>
</evidence>
<dbReference type="GO" id="GO:0008966">
    <property type="term" value="F:phosphoglucosamine mutase activity"/>
    <property type="evidence" value="ECO:0007669"/>
    <property type="project" value="UniProtKB-UniRule"/>
</dbReference>
<evidence type="ECO:0000313" key="17">
    <source>
        <dbReference type="Proteomes" id="UP000660611"/>
    </source>
</evidence>
<feature type="domain" description="Alpha-D-phosphohexomutase alpha/beta/alpha" evidence="13">
    <location>
        <begin position="3"/>
        <end position="138"/>
    </location>
</feature>
<feature type="binding site" description="via phosphate group" evidence="9">
    <location>
        <position position="102"/>
    </location>
    <ligand>
        <name>Mg(2+)</name>
        <dbReference type="ChEBI" id="CHEBI:18420"/>
    </ligand>
</feature>
<dbReference type="InterPro" id="IPR005844">
    <property type="entry name" value="A-D-PHexomutase_a/b/a-I"/>
</dbReference>
<evidence type="ECO:0000313" key="16">
    <source>
        <dbReference type="EMBL" id="GIG43251.1"/>
    </source>
</evidence>
<keyword evidence="2 9" id="KW-0597">Phosphoprotein</keyword>
<feature type="modified residue" description="Phosphoserine" evidence="9">
    <location>
        <position position="102"/>
    </location>
</feature>
<dbReference type="HAMAP" id="MF_01554_B">
    <property type="entry name" value="GlmM_B"/>
    <property type="match status" value="1"/>
</dbReference>
<dbReference type="GO" id="GO:0005975">
    <property type="term" value="P:carbohydrate metabolic process"/>
    <property type="evidence" value="ECO:0007669"/>
    <property type="project" value="InterPro"/>
</dbReference>
<evidence type="ECO:0000256" key="5">
    <source>
        <dbReference type="ARBA" id="ARBA00023235"/>
    </source>
</evidence>
<dbReference type="NCBIfam" id="TIGR01455">
    <property type="entry name" value="glmM"/>
    <property type="match status" value="1"/>
</dbReference>
<dbReference type="InterPro" id="IPR016055">
    <property type="entry name" value="A-D-PHexomutase_a/b/a-I/II/III"/>
</dbReference>
<dbReference type="FunFam" id="3.40.120.10:FF:000002">
    <property type="entry name" value="Phosphoglucosamine mutase"/>
    <property type="match status" value="1"/>
</dbReference>
<dbReference type="PANTHER" id="PTHR42946">
    <property type="entry name" value="PHOSPHOHEXOSE MUTASE"/>
    <property type="match status" value="1"/>
</dbReference>
<dbReference type="InterPro" id="IPR050060">
    <property type="entry name" value="Phosphoglucosamine_mutase"/>
</dbReference>
<feature type="active site" description="Phosphoserine intermediate" evidence="9">
    <location>
        <position position="102"/>
    </location>
</feature>
<dbReference type="Pfam" id="PF00408">
    <property type="entry name" value="PGM_PMM_IV"/>
    <property type="match status" value="1"/>
</dbReference>
<dbReference type="InterPro" id="IPR005845">
    <property type="entry name" value="A-D-PHexomutase_a/b/a-II"/>
</dbReference>
<keyword evidence="17" id="KW-1185">Reference proteome</keyword>
<dbReference type="GO" id="GO:0005829">
    <property type="term" value="C:cytosol"/>
    <property type="evidence" value="ECO:0007669"/>
    <property type="project" value="TreeGrafter"/>
</dbReference>
<evidence type="ECO:0000259" key="15">
    <source>
        <dbReference type="Pfam" id="PF02880"/>
    </source>
</evidence>
<dbReference type="GO" id="GO:0006048">
    <property type="term" value="P:UDP-N-acetylglucosamine biosynthetic process"/>
    <property type="evidence" value="ECO:0007669"/>
    <property type="project" value="TreeGrafter"/>
</dbReference>
<dbReference type="CDD" id="cd05802">
    <property type="entry name" value="GlmM"/>
    <property type="match status" value="1"/>
</dbReference>
<keyword evidence="3 9" id="KW-0479">Metal-binding</keyword>
<keyword evidence="4 9" id="KW-0460">Magnesium</keyword>
<evidence type="ECO:0000256" key="4">
    <source>
        <dbReference type="ARBA" id="ARBA00022842"/>
    </source>
</evidence>
<accession>A0A919PHD8</accession>
<dbReference type="PROSITE" id="PS00710">
    <property type="entry name" value="PGM_PMM"/>
    <property type="match status" value="1"/>
</dbReference>
<feature type="binding site" evidence="9">
    <location>
        <position position="244"/>
    </location>
    <ligand>
        <name>Mg(2+)</name>
        <dbReference type="ChEBI" id="CHEBI:18420"/>
    </ligand>
</feature>
<dbReference type="RefSeq" id="WP_203845114.1">
    <property type="nucleotide sequence ID" value="NZ_BAAAVW010000004.1"/>
</dbReference>
<evidence type="ECO:0000256" key="3">
    <source>
        <dbReference type="ARBA" id="ARBA00022723"/>
    </source>
</evidence>
<feature type="binding site" evidence="9">
    <location>
        <position position="242"/>
    </location>
    <ligand>
        <name>Mg(2+)</name>
        <dbReference type="ChEBI" id="CHEBI:18420"/>
    </ligand>
</feature>
<dbReference type="EC" id="5.4.2.10" evidence="7 9"/>
<dbReference type="Pfam" id="PF02879">
    <property type="entry name" value="PGM_PMM_II"/>
    <property type="match status" value="1"/>
</dbReference>
<protein>
    <recommendedName>
        <fullName evidence="8 9">Phosphoglucosamine mutase</fullName>
        <ecNumber evidence="7 9">5.4.2.10</ecNumber>
    </recommendedName>
</protein>
<dbReference type="EMBL" id="BONQ01000021">
    <property type="protein sequence ID" value="GIG43251.1"/>
    <property type="molecule type" value="Genomic_DNA"/>
</dbReference>
<proteinExistence type="inferred from homology"/>
<dbReference type="SUPFAM" id="SSF53738">
    <property type="entry name" value="Phosphoglucomutase, first 3 domains"/>
    <property type="match status" value="3"/>
</dbReference>
<dbReference type="InterPro" id="IPR005846">
    <property type="entry name" value="A-D-PHexomutase_a/b/a-III"/>
</dbReference>
<evidence type="ECO:0000259" key="13">
    <source>
        <dbReference type="Pfam" id="PF02878"/>
    </source>
</evidence>
<gene>
    <name evidence="9 16" type="primary">glmM</name>
    <name evidence="16" type="ORF">Dsi01nite_012920</name>
</gene>
<evidence type="ECO:0000256" key="6">
    <source>
        <dbReference type="ARBA" id="ARBA00050364"/>
    </source>
</evidence>
<dbReference type="GO" id="GO:0004615">
    <property type="term" value="F:phosphomannomutase activity"/>
    <property type="evidence" value="ECO:0007669"/>
    <property type="project" value="TreeGrafter"/>
</dbReference>
<feature type="domain" description="Alpha-D-phosphohexomutase C-terminal" evidence="12">
    <location>
        <begin position="373"/>
        <end position="439"/>
    </location>
</feature>
<dbReference type="Pfam" id="PF02880">
    <property type="entry name" value="PGM_PMM_III"/>
    <property type="match status" value="1"/>
</dbReference>
<reference evidence="16" key="1">
    <citation type="submission" date="2021-01" db="EMBL/GenBank/DDBJ databases">
        <title>Whole genome shotgun sequence of Dactylosporangium siamense NBRC 106093.</title>
        <authorList>
            <person name="Komaki H."/>
            <person name="Tamura T."/>
        </authorList>
    </citation>
    <scope>NUCLEOTIDE SEQUENCE</scope>
    <source>
        <strain evidence="16">NBRC 106093</strain>
    </source>
</reference>
<organism evidence="16 17">
    <name type="scientific">Dactylosporangium siamense</name>
    <dbReference type="NCBI Taxonomy" id="685454"/>
    <lineage>
        <taxon>Bacteria</taxon>
        <taxon>Bacillati</taxon>
        <taxon>Actinomycetota</taxon>
        <taxon>Actinomycetes</taxon>
        <taxon>Micromonosporales</taxon>
        <taxon>Micromonosporaceae</taxon>
        <taxon>Dactylosporangium</taxon>
    </lineage>
</organism>
<dbReference type="AlphaFoldDB" id="A0A919PHD8"/>
<feature type="binding site" evidence="9">
    <location>
        <position position="240"/>
    </location>
    <ligand>
        <name>Mg(2+)</name>
        <dbReference type="ChEBI" id="CHEBI:18420"/>
    </ligand>
</feature>
<sequence>MGRLFGTDGVRGRANADLTPELAMAVAIAAAQVLFERDHSHAPLAVVGRDPRASGEMLEAAVVAGLTSAGANVVRVGVLPTPAVAYLTGVLNADIGVMLSASHNPMPDNGVKLFAAGGHKLPDDVEDEIERLIAEGTKSRPTGAGVGRVTDLADGEDRYVRHLLTSLPGPLVELKVVVDCANGAASSAAPEAYRRAGAHVIAINADPDGLNINEDCGSNHLGQLRAAVVEHGADLGIAHDGDADRVAAVTADGAEVDGDQIMAVLALAMRDGGLLKDDTLVATVMSNLGLKIAMREAGIRLLETRVGDRYVLEELRAKGLALGGEQSGHIIMPAFATTGDGVLTALHLMGRMTGTGRTLADLASVVHRLPQVLINVHVGDRAAAAKAAQVLDAAKQVEAELGGTGRVLLRPSGTEQLVRVMVEAATQETAREAAERIAAIVRAVSPA</sequence>
<dbReference type="FunFam" id="3.30.310.50:FF:000001">
    <property type="entry name" value="Phosphoglucosamine mutase"/>
    <property type="match status" value="1"/>
</dbReference>
<evidence type="ECO:0000256" key="10">
    <source>
        <dbReference type="RuleBase" id="RU004326"/>
    </source>
</evidence>
<dbReference type="SUPFAM" id="SSF55957">
    <property type="entry name" value="Phosphoglucomutase, C-terminal domain"/>
    <property type="match status" value="1"/>
</dbReference>
<dbReference type="Proteomes" id="UP000660611">
    <property type="component" value="Unassembled WGS sequence"/>
</dbReference>
<dbReference type="Pfam" id="PF02878">
    <property type="entry name" value="PGM_PMM_I"/>
    <property type="match status" value="1"/>
</dbReference>
<dbReference type="PRINTS" id="PR00509">
    <property type="entry name" value="PGMPMM"/>
</dbReference>
<comment type="catalytic activity">
    <reaction evidence="6 9 11">
        <text>alpha-D-glucosamine 1-phosphate = D-glucosamine 6-phosphate</text>
        <dbReference type="Rhea" id="RHEA:23424"/>
        <dbReference type="ChEBI" id="CHEBI:58516"/>
        <dbReference type="ChEBI" id="CHEBI:58725"/>
        <dbReference type="EC" id="5.4.2.10"/>
    </reaction>
</comment>
<feature type="domain" description="Alpha-D-phosphohexomutase alpha/beta/alpha" evidence="14">
    <location>
        <begin position="158"/>
        <end position="253"/>
    </location>
</feature>
<evidence type="ECO:0000256" key="2">
    <source>
        <dbReference type="ARBA" id="ARBA00022553"/>
    </source>
</evidence>
<evidence type="ECO:0000256" key="11">
    <source>
        <dbReference type="RuleBase" id="RU004327"/>
    </source>
</evidence>
<comment type="similarity">
    <text evidence="1 9 10">Belongs to the phosphohexose mutase family.</text>
</comment>
<feature type="domain" description="Alpha-D-phosphohexomutase alpha/beta/alpha" evidence="15">
    <location>
        <begin position="257"/>
        <end position="365"/>
    </location>
</feature>
<comment type="caution">
    <text evidence="16">The sequence shown here is derived from an EMBL/GenBank/DDBJ whole genome shotgun (WGS) entry which is preliminary data.</text>
</comment>
<evidence type="ECO:0000259" key="14">
    <source>
        <dbReference type="Pfam" id="PF02879"/>
    </source>
</evidence>
<dbReference type="InterPro" id="IPR036900">
    <property type="entry name" value="A-D-PHexomutase_C_sf"/>
</dbReference>
<dbReference type="FunFam" id="3.40.120.10:FF:000001">
    <property type="entry name" value="Phosphoglucosamine mutase"/>
    <property type="match status" value="1"/>
</dbReference>
<comment type="PTM">
    <text evidence="9">Activated by phosphorylation.</text>
</comment>
<dbReference type="InterPro" id="IPR005841">
    <property type="entry name" value="Alpha-D-phosphohexomutase_SF"/>
</dbReference>